<comment type="caution">
    <text evidence="1">The sequence shown here is derived from an EMBL/GenBank/DDBJ whole genome shotgun (WGS) entry which is preliminary data.</text>
</comment>
<dbReference type="EMBL" id="PIQI01000003">
    <property type="protein sequence ID" value="PJZ07359.1"/>
    <property type="molecule type" value="Genomic_DNA"/>
</dbReference>
<evidence type="ECO:0000313" key="1">
    <source>
        <dbReference type="EMBL" id="PJZ07359.1"/>
    </source>
</evidence>
<keyword evidence="1" id="KW-0689">Ribosomal protein</keyword>
<dbReference type="Proteomes" id="UP000232062">
    <property type="component" value="Unassembled WGS sequence"/>
</dbReference>
<keyword evidence="2" id="KW-1185">Reference proteome</keyword>
<dbReference type="AlphaFoldDB" id="A0A2M9WIM8"/>
<dbReference type="OrthoDB" id="6578869at2"/>
<keyword evidence="1" id="KW-0687">Ribonucleoprotein</keyword>
<evidence type="ECO:0000313" key="2">
    <source>
        <dbReference type="Proteomes" id="UP000232062"/>
    </source>
</evidence>
<dbReference type="RefSeq" id="WP_100699989.1">
    <property type="nucleotide sequence ID" value="NZ_MLFP01000006.1"/>
</dbReference>
<organism evidence="1 2">
    <name type="scientific">Pantoea rodasii</name>
    <dbReference type="NCBI Taxonomy" id="1076549"/>
    <lineage>
        <taxon>Bacteria</taxon>
        <taxon>Pseudomonadati</taxon>
        <taxon>Pseudomonadota</taxon>
        <taxon>Gammaproteobacteria</taxon>
        <taxon>Enterobacterales</taxon>
        <taxon>Erwiniaceae</taxon>
        <taxon>Pantoea</taxon>
    </lineage>
</organism>
<proteinExistence type="predicted"/>
<dbReference type="GO" id="GO:0005840">
    <property type="term" value="C:ribosome"/>
    <property type="evidence" value="ECO:0007669"/>
    <property type="project" value="UniProtKB-KW"/>
</dbReference>
<gene>
    <name evidence="1" type="ORF">PRCB_01460</name>
</gene>
<accession>A0A2M9WIM8</accession>
<sequence>MNWQPPSSPPKPYDRVWLKTSTGRETTGYFNSGGEWVFNCRRVAAEKPIVLGWRA</sequence>
<reference evidence="1 2" key="1">
    <citation type="submission" date="2017-11" db="EMBL/GenBank/DDBJ databases">
        <title>The genome sequence of Pantoea rodasii DSM 26611.</title>
        <authorList>
            <person name="Gao J."/>
            <person name="Mao X."/>
            <person name="Sun J."/>
        </authorList>
    </citation>
    <scope>NUCLEOTIDE SEQUENCE [LARGE SCALE GENOMIC DNA]</scope>
    <source>
        <strain evidence="1 2">DSM 26611</strain>
    </source>
</reference>
<name>A0A2M9WIM8_9GAMM</name>
<protein>
    <submittedName>
        <fullName evidence="1">50S ribosomal protein L13</fullName>
    </submittedName>
</protein>